<feature type="non-terminal residue" evidence="2">
    <location>
        <position position="152"/>
    </location>
</feature>
<feature type="compositionally biased region" description="Basic and acidic residues" evidence="1">
    <location>
        <begin position="141"/>
        <end position="152"/>
    </location>
</feature>
<feature type="compositionally biased region" description="Basic and acidic residues" evidence="1">
    <location>
        <begin position="109"/>
        <end position="119"/>
    </location>
</feature>
<feature type="region of interest" description="Disordered" evidence="1">
    <location>
        <begin position="18"/>
        <end position="152"/>
    </location>
</feature>
<name>A0A6J4H1L1_9SPHI</name>
<evidence type="ECO:0000313" key="2">
    <source>
        <dbReference type="EMBL" id="CAA9211629.1"/>
    </source>
</evidence>
<organism evidence="2">
    <name type="scientific">uncultured Cytophagales bacterium</name>
    <dbReference type="NCBI Taxonomy" id="158755"/>
    <lineage>
        <taxon>Bacteria</taxon>
        <taxon>Pseudomonadati</taxon>
        <taxon>Bacteroidota</taxon>
        <taxon>Sphingobacteriia</taxon>
        <taxon>Sphingobacteriales</taxon>
        <taxon>environmental samples</taxon>
    </lineage>
</organism>
<sequence>AHIPRSFRIRPAAVGCRCRKRPAAAGPPGHQNRRGPRTHGPVQPGRTGQRLRVRGRPGGSRPQDPPTRAGRLRAGGRAGDEKHRGHPGGGRPGLCRRGQHHHLPQRCSQLREGERDLRPLLHRRLPGPHHRGRGRPARQRQRGDCRGGRGPV</sequence>
<accession>A0A6J4H1L1</accession>
<evidence type="ECO:0000256" key="1">
    <source>
        <dbReference type="SAM" id="MobiDB-lite"/>
    </source>
</evidence>
<gene>
    <name evidence="2" type="ORF">AVDCRST_MAG56-2403</name>
</gene>
<proteinExistence type="predicted"/>
<feature type="non-terminal residue" evidence="2">
    <location>
        <position position="1"/>
    </location>
</feature>
<protein>
    <submittedName>
        <fullName evidence="2">RidA/YER057c/UK114 superfamily protein</fullName>
    </submittedName>
</protein>
<reference evidence="2" key="1">
    <citation type="submission" date="2020-02" db="EMBL/GenBank/DDBJ databases">
        <authorList>
            <person name="Meier V. D."/>
        </authorList>
    </citation>
    <scope>NUCLEOTIDE SEQUENCE</scope>
    <source>
        <strain evidence="2">AVDCRST_MAG56</strain>
    </source>
</reference>
<dbReference type="EMBL" id="CADCTQ010000001">
    <property type="protein sequence ID" value="CAA9211629.1"/>
    <property type="molecule type" value="Genomic_DNA"/>
</dbReference>
<dbReference type="AlphaFoldDB" id="A0A6J4H1L1"/>
<feature type="compositionally biased region" description="Basic residues" evidence="1">
    <location>
        <begin position="120"/>
        <end position="140"/>
    </location>
</feature>